<accession>A0A6S7IF44</accession>
<dbReference type="OrthoDB" id="8030761at2759"/>
<dbReference type="PANTHER" id="PTHR11439:SF483">
    <property type="entry name" value="PEPTIDE SYNTHASE GLIP-LIKE, PUTATIVE (AFU_ORTHOLOGUE AFUA_3G12920)-RELATED"/>
    <property type="match status" value="1"/>
</dbReference>
<protein>
    <submittedName>
        <fullName evidence="1">Uncharacterized protein</fullName>
    </submittedName>
</protein>
<dbReference type="PANTHER" id="PTHR11439">
    <property type="entry name" value="GAG-POL-RELATED RETROTRANSPOSON"/>
    <property type="match status" value="1"/>
</dbReference>
<keyword evidence="2" id="KW-1185">Reference proteome</keyword>
<reference evidence="1" key="1">
    <citation type="submission" date="2020-04" db="EMBL/GenBank/DDBJ databases">
        <authorList>
            <person name="Alioto T."/>
            <person name="Alioto T."/>
            <person name="Gomez Garrido J."/>
        </authorList>
    </citation>
    <scope>NUCLEOTIDE SEQUENCE</scope>
    <source>
        <strain evidence="1">A484AB</strain>
    </source>
</reference>
<dbReference type="AlphaFoldDB" id="A0A6S7IF44"/>
<proteinExistence type="predicted"/>
<sequence length="146" mass="16999">MLKLDVLHLDMCSRYRTTRLVGAVKGKHPFQDQQQKHAEYIALSTACQEAVRLRRFLSDIGLKQDVPSTIFEDNQGAIELSKNNKFHNRTKHIDVSFHFIREQVNRNIVCVKYCRTENMLADVMTKALPKVSFDRFRDMMGVKDIV</sequence>
<name>A0A6S7IF44_PARCT</name>
<evidence type="ECO:0000313" key="2">
    <source>
        <dbReference type="Proteomes" id="UP001152795"/>
    </source>
</evidence>
<comment type="caution">
    <text evidence="1">The sequence shown here is derived from an EMBL/GenBank/DDBJ whole genome shotgun (WGS) entry which is preliminary data.</text>
</comment>
<dbReference type="CDD" id="cd09272">
    <property type="entry name" value="RNase_HI_RT_Ty1"/>
    <property type="match status" value="1"/>
</dbReference>
<dbReference type="EMBL" id="CACRXK020008785">
    <property type="protein sequence ID" value="CAB4015619.1"/>
    <property type="molecule type" value="Genomic_DNA"/>
</dbReference>
<dbReference type="Proteomes" id="UP001152795">
    <property type="component" value="Unassembled WGS sequence"/>
</dbReference>
<organism evidence="1 2">
    <name type="scientific">Paramuricea clavata</name>
    <name type="common">Red gorgonian</name>
    <name type="synonym">Violescent sea-whip</name>
    <dbReference type="NCBI Taxonomy" id="317549"/>
    <lineage>
        <taxon>Eukaryota</taxon>
        <taxon>Metazoa</taxon>
        <taxon>Cnidaria</taxon>
        <taxon>Anthozoa</taxon>
        <taxon>Octocorallia</taxon>
        <taxon>Malacalcyonacea</taxon>
        <taxon>Plexauridae</taxon>
        <taxon>Paramuricea</taxon>
    </lineage>
</organism>
<evidence type="ECO:0000313" key="1">
    <source>
        <dbReference type="EMBL" id="CAB4015619.1"/>
    </source>
</evidence>
<gene>
    <name evidence="1" type="ORF">PACLA_8A055252</name>
</gene>